<dbReference type="EMBL" id="FQWV01000002">
    <property type="protein sequence ID" value="SHG73385.1"/>
    <property type="molecule type" value="Genomic_DNA"/>
</dbReference>
<dbReference type="PROSITE" id="PS51257">
    <property type="entry name" value="PROKAR_LIPOPROTEIN"/>
    <property type="match status" value="1"/>
</dbReference>
<dbReference type="InterPro" id="IPR006311">
    <property type="entry name" value="TAT_signal"/>
</dbReference>
<dbReference type="OrthoDB" id="212084at2157"/>
<organism evidence="1 2">
    <name type="scientific">Halobaculum gomorrense</name>
    <dbReference type="NCBI Taxonomy" id="43928"/>
    <lineage>
        <taxon>Archaea</taxon>
        <taxon>Methanobacteriati</taxon>
        <taxon>Methanobacteriota</taxon>
        <taxon>Stenosarchaea group</taxon>
        <taxon>Halobacteria</taxon>
        <taxon>Halobacteriales</taxon>
        <taxon>Haloferacaceae</taxon>
        <taxon>Halobaculum</taxon>
    </lineage>
</organism>
<evidence type="ECO:0000313" key="1">
    <source>
        <dbReference type="EMBL" id="SHG73385.1"/>
    </source>
</evidence>
<proteinExistence type="predicted"/>
<dbReference type="SUPFAM" id="SSF54909">
    <property type="entry name" value="Dimeric alpha+beta barrel"/>
    <property type="match status" value="1"/>
</dbReference>
<dbReference type="STRING" id="43928.SAMN05443636_0916"/>
<dbReference type="PROSITE" id="PS51318">
    <property type="entry name" value="TAT"/>
    <property type="match status" value="1"/>
</dbReference>
<evidence type="ECO:0000313" key="2">
    <source>
        <dbReference type="Proteomes" id="UP000184357"/>
    </source>
</evidence>
<dbReference type="InterPro" id="IPR011008">
    <property type="entry name" value="Dimeric_a/b-barrel"/>
</dbReference>
<evidence type="ECO:0008006" key="3">
    <source>
        <dbReference type="Google" id="ProtNLM"/>
    </source>
</evidence>
<dbReference type="Pfam" id="PF24152">
    <property type="entry name" value="DUF7405"/>
    <property type="match status" value="1"/>
</dbReference>
<dbReference type="RefSeq" id="WP_073307218.1">
    <property type="nucleotide sequence ID" value="NZ_FQWV01000002.1"/>
</dbReference>
<dbReference type="AlphaFoldDB" id="A0A1M5M848"/>
<reference evidence="1 2" key="1">
    <citation type="submission" date="2016-11" db="EMBL/GenBank/DDBJ databases">
        <authorList>
            <person name="Jaros S."/>
            <person name="Januszkiewicz K."/>
            <person name="Wedrychowicz H."/>
        </authorList>
    </citation>
    <scope>NUCLEOTIDE SEQUENCE [LARGE SCALE GENOMIC DNA]</scope>
    <source>
        <strain evidence="1 2">DSM 9297</strain>
    </source>
</reference>
<sequence length="397" mass="43958">MPSRRSMLGKLAATAGVGVAGCATGSPPGLPLDANPHPVPSRQYAQHDVLRRDTDGNVLQARHRRLLLLDLKASPSQRAAETVERALRGVERAFDWAPDGLFHALAWGSKYFADNDALGRVPIEHPTVLTRTDDEELQRFDALLVLESDVPSHLPAAESALFGARNELNGEPVDHTLADVFVRRDRRTGFLGEGLPAEHVDVEGLEADAPMFSGFFSGREGSQATEDAIAIPDGPLAGGTTAHLSHISFDLPTWFDFDEADRVHKMFSSEFSPEDVAELTTDVPFADEVREHAREHGSVGHHEKVARVRRDGKPLLLRRDFNTVDGGVTGVHFLSYQRILDHFRRTRKSMNGWYLRDDHPNITDRENNGILNVISTTKRANFVVPPREKRAFPLTVT</sequence>
<protein>
    <recommendedName>
        <fullName evidence="3">Tat pathway signal protein</fullName>
    </recommendedName>
</protein>
<gene>
    <name evidence="1" type="ORF">SAMN05443636_0916</name>
</gene>
<name>A0A1M5M848_9EURY</name>
<keyword evidence="2" id="KW-1185">Reference proteome</keyword>
<dbReference type="InterPro" id="IPR055828">
    <property type="entry name" value="DUF7405"/>
</dbReference>
<accession>A0A1M5M848</accession>
<dbReference type="Proteomes" id="UP000184357">
    <property type="component" value="Unassembled WGS sequence"/>
</dbReference>